<dbReference type="EMBL" id="CP118868">
    <property type="protein sequence ID" value="WEG35227.1"/>
    <property type="molecule type" value="Genomic_DNA"/>
</dbReference>
<dbReference type="PANTHER" id="PTHR43031:SF1">
    <property type="entry name" value="PYRIDINE NUCLEOTIDE-DISULPHIDE OXIDOREDUCTASE"/>
    <property type="match status" value="1"/>
</dbReference>
<proteinExistence type="predicted"/>
<dbReference type="SUPFAM" id="SSF52821">
    <property type="entry name" value="Rhodanese/Cell cycle control phosphatase"/>
    <property type="match status" value="1"/>
</dbReference>
<gene>
    <name evidence="2" type="ORF">PYS61_04640</name>
</gene>
<organism evidence="2 3">
    <name type="scientific">Amygdalobacter indicium</name>
    <dbReference type="NCBI Taxonomy" id="3029272"/>
    <lineage>
        <taxon>Bacteria</taxon>
        <taxon>Bacillati</taxon>
        <taxon>Bacillota</taxon>
        <taxon>Clostridia</taxon>
        <taxon>Eubacteriales</taxon>
        <taxon>Oscillospiraceae</taxon>
        <taxon>Amygdalobacter</taxon>
    </lineage>
</organism>
<dbReference type="Gene3D" id="3.40.250.10">
    <property type="entry name" value="Rhodanese-like domain"/>
    <property type="match status" value="1"/>
</dbReference>
<name>A0ABY8C3T5_9FIRM</name>
<evidence type="ECO:0000313" key="3">
    <source>
        <dbReference type="Proteomes" id="UP001220478"/>
    </source>
</evidence>
<dbReference type="RefSeq" id="WP_315570663.1">
    <property type="nucleotide sequence ID" value="NZ_CP118866.1"/>
</dbReference>
<dbReference type="InterPro" id="IPR001763">
    <property type="entry name" value="Rhodanese-like_dom"/>
</dbReference>
<accession>A0ABY8C3T5</accession>
<dbReference type="InterPro" id="IPR050229">
    <property type="entry name" value="GlpE_sulfurtransferase"/>
</dbReference>
<dbReference type="Proteomes" id="UP001220478">
    <property type="component" value="Chromosome"/>
</dbReference>
<keyword evidence="3" id="KW-1185">Reference proteome</keyword>
<dbReference type="CDD" id="cd00158">
    <property type="entry name" value="RHOD"/>
    <property type="match status" value="1"/>
</dbReference>
<sequence>MPDKLQLLYEKAARSHYEITAAELSACGQSGLTLLDVRNASEWADFHVNGAINIPLIQLQLQADYALSPANLIIVYCNSGNRSSIAAKILRDKGFRALTLTGGLNSLYHDRQF</sequence>
<protein>
    <submittedName>
        <fullName evidence="2">Rhodanese-like domain-containing protein</fullName>
    </submittedName>
</protein>
<evidence type="ECO:0000313" key="2">
    <source>
        <dbReference type="EMBL" id="WEG35227.1"/>
    </source>
</evidence>
<reference evidence="2 3" key="1">
    <citation type="submission" date="2023-02" db="EMBL/GenBank/DDBJ databases">
        <title>Novel Oscillospiraceae bacterial genomes.</title>
        <authorList>
            <person name="Srinivasan S."/>
            <person name="Austin M.N."/>
            <person name="Fiedler T.L."/>
            <person name="Strenk S.M."/>
            <person name="Agnew K.J."/>
            <person name="Nagana Gowda G.A."/>
            <person name="Raftery D."/>
            <person name="Beamer M.A."/>
            <person name="Achilles S.L."/>
            <person name="Wiesenfeld H.C."/>
            <person name="Fredricks D.N."/>
            <person name="Hillier S.L."/>
        </authorList>
    </citation>
    <scope>NUCLEOTIDE SEQUENCE [LARGE SCALE GENOMIC DNA]</scope>
    <source>
        <strain evidence="2 3">CHIC02 1186E3-8</strain>
    </source>
</reference>
<feature type="domain" description="Rhodanese" evidence="1">
    <location>
        <begin position="28"/>
        <end position="111"/>
    </location>
</feature>
<dbReference type="PANTHER" id="PTHR43031">
    <property type="entry name" value="FAD-DEPENDENT OXIDOREDUCTASE"/>
    <property type="match status" value="1"/>
</dbReference>
<dbReference type="PROSITE" id="PS50206">
    <property type="entry name" value="RHODANESE_3"/>
    <property type="match status" value="1"/>
</dbReference>
<evidence type="ECO:0000259" key="1">
    <source>
        <dbReference type="PROSITE" id="PS50206"/>
    </source>
</evidence>
<dbReference type="InterPro" id="IPR036873">
    <property type="entry name" value="Rhodanese-like_dom_sf"/>
</dbReference>
<dbReference type="SMART" id="SM00450">
    <property type="entry name" value="RHOD"/>
    <property type="match status" value="1"/>
</dbReference>
<dbReference type="Pfam" id="PF00581">
    <property type="entry name" value="Rhodanese"/>
    <property type="match status" value="1"/>
</dbReference>